<keyword evidence="1" id="KW-1133">Transmembrane helix</keyword>
<dbReference type="KEGG" id="cchl:FPL14_07375"/>
<keyword evidence="1" id="KW-0812">Transmembrane</keyword>
<name>A0A7G5C6U5_9BACL</name>
<dbReference type="Proteomes" id="UP000515679">
    <property type="component" value="Chromosome"/>
</dbReference>
<sequence>MQGNWWLWTFLGLLLLAQSTGLFVHARSRGGKAWFWGLWGLTQFPCPTLVYLLLQWWKNRKRKLEAEGNNRLKDGGTNDG</sequence>
<dbReference type="AlphaFoldDB" id="A0A7G5C6U5"/>
<evidence type="ECO:0000313" key="2">
    <source>
        <dbReference type="EMBL" id="QMV44929.1"/>
    </source>
</evidence>
<evidence type="ECO:0000256" key="1">
    <source>
        <dbReference type="SAM" id="Phobius"/>
    </source>
</evidence>
<dbReference type="EMBL" id="CP041969">
    <property type="protein sequence ID" value="QMV44929.1"/>
    <property type="molecule type" value="Genomic_DNA"/>
</dbReference>
<keyword evidence="3" id="KW-1185">Reference proteome</keyword>
<gene>
    <name evidence="2" type="ORF">FPL14_07375</name>
</gene>
<accession>A0A7G5C6U5</accession>
<proteinExistence type="predicted"/>
<keyword evidence="1" id="KW-0472">Membrane</keyword>
<protein>
    <submittedName>
        <fullName evidence="2">SigmaY antisigma factor component</fullName>
    </submittedName>
</protein>
<feature type="transmembrane region" description="Helical" evidence="1">
    <location>
        <begin position="36"/>
        <end position="54"/>
    </location>
</feature>
<evidence type="ECO:0000313" key="3">
    <source>
        <dbReference type="Proteomes" id="UP000515679"/>
    </source>
</evidence>
<reference evidence="2 3" key="1">
    <citation type="submission" date="2019-07" db="EMBL/GenBank/DDBJ databases">
        <authorList>
            <person name="Kim J.K."/>
            <person name="Cheong H.-M."/>
            <person name="Choi Y."/>
            <person name="Hwang K.J."/>
            <person name="Lee S."/>
            <person name="Choi C."/>
        </authorList>
    </citation>
    <scope>NUCLEOTIDE SEQUENCE [LARGE SCALE GENOMIC DNA]</scope>
    <source>
        <strain evidence="2 3">KS 22</strain>
    </source>
</reference>
<organism evidence="2 3">
    <name type="scientific">Cohnella cholangitidis</name>
    <dbReference type="NCBI Taxonomy" id="2598458"/>
    <lineage>
        <taxon>Bacteria</taxon>
        <taxon>Bacillati</taxon>
        <taxon>Bacillota</taxon>
        <taxon>Bacilli</taxon>
        <taxon>Bacillales</taxon>
        <taxon>Paenibacillaceae</taxon>
        <taxon>Cohnella</taxon>
    </lineage>
</organism>